<evidence type="ECO:0000256" key="1">
    <source>
        <dbReference type="SAM" id="Phobius"/>
    </source>
</evidence>
<evidence type="ECO:0000313" key="2">
    <source>
        <dbReference type="EMBL" id="ALV86385.1"/>
    </source>
</evidence>
<name>A0A0U3TRI9_9BACT</name>
<organism evidence="2">
    <name type="scientific">uncultured bacterium 8</name>
    <dbReference type="NCBI Taxonomy" id="1136413"/>
    <lineage>
        <taxon>Bacteria</taxon>
        <taxon>environmental samples</taxon>
    </lineage>
</organism>
<protein>
    <submittedName>
        <fullName evidence="2">Uncharacterized protein</fullName>
    </submittedName>
</protein>
<keyword evidence="1" id="KW-1133">Transmembrane helix</keyword>
<accession>A0A0U3TRI9</accession>
<feature type="transmembrane region" description="Helical" evidence="1">
    <location>
        <begin position="12"/>
        <end position="31"/>
    </location>
</feature>
<proteinExistence type="predicted"/>
<dbReference type="AlphaFoldDB" id="A0A0U3TRI9"/>
<sequence>MKASLKVRIATLLASIGTTLALVFLIAGYAYPEGQPESQPVAAALPR</sequence>
<dbReference type="EMBL" id="KT944260">
    <property type="protein sequence ID" value="ALV86385.1"/>
    <property type="molecule type" value="Genomic_DNA"/>
</dbReference>
<keyword evidence="1" id="KW-0472">Membrane</keyword>
<keyword evidence="1" id="KW-0812">Transmembrane</keyword>
<reference evidence="2" key="1">
    <citation type="submission" date="2015-10" db="EMBL/GenBank/DDBJ databases">
        <title>Biosynthesis of SCL-MCL polyhydroxyalkanoates by metagenomic clones in Pseudomonas putida.</title>
        <authorList>
            <person name="Cheng J."/>
            <person name="Charles T.C."/>
        </authorList>
    </citation>
    <scope>NUCLEOTIDE SEQUENCE</scope>
</reference>